<dbReference type="RefSeq" id="XP_007918689.1">
    <property type="nucleotide sequence ID" value="XM_007920498.1"/>
</dbReference>
<dbReference type="Proteomes" id="UP000014074">
    <property type="component" value="Unassembled WGS sequence"/>
</dbReference>
<dbReference type="GeneID" id="19328777"/>
<evidence type="ECO:0000313" key="1">
    <source>
        <dbReference type="EMBL" id="EON96540.1"/>
    </source>
</evidence>
<dbReference type="EMBL" id="KB933329">
    <property type="protein sequence ID" value="EON96540.1"/>
    <property type="molecule type" value="Genomic_DNA"/>
</dbReference>
<keyword evidence="2" id="KW-1185">Reference proteome</keyword>
<dbReference type="OrthoDB" id="4560010at2759"/>
<gene>
    <name evidence="1" type="ORF">UCRPA7_7970</name>
</gene>
<dbReference type="eggNOG" id="ENOG502RMH8">
    <property type="taxonomic scope" value="Eukaryota"/>
</dbReference>
<sequence length="190" mass="21903">MLTSTLCCRELERYIMEDIPEPEGSRKQKAWKRERATANLLIKSSLSKVRTVLQNAGWDPEVQNPKYHFDFVLREIAKTPDTLAGDVVLEFTHIDRAQFGSLAAYQSRVIYLRRRLTELDCAVSEKMCIWVTINGLKGRYSRWYNSLARAMNTNTLSWDSLMQEMTARAIKEHPTQPLSSPAKEQDMNSS</sequence>
<dbReference type="HOGENOM" id="CLU_1428921_0_0_1"/>
<proteinExistence type="predicted"/>
<dbReference type="KEGG" id="tmn:UCRPA7_7970"/>
<reference evidence="2" key="1">
    <citation type="journal article" date="2013" name="Genome Announc.">
        <title>Draft genome sequence of the ascomycete Phaeoacremonium aleophilum strain UCR-PA7, a causal agent of the esca disease complex in grapevines.</title>
        <authorList>
            <person name="Blanco-Ulate B."/>
            <person name="Rolshausen P."/>
            <person name="Cantu D."/>
        </authorList>
    </citation>
    <scope>NUCLEOTIDE SEQUENCE [LARGE SCALE GENOMIC DNA]</scope>
    <source>
        <strain evidence="2">UCR-PA7</strain>
    </source>
</reference>
<evidence type="ECO:0000313" key="2">
    <source>
        <dbReference type="Proteomes" id="UP000014074"/>
    </source>
</evidence>
<protein>
    <submittedName>
        <fullName evidence="1">Uncharacterized protein</fullName>
    </submittedName>
</protein>
<organism evidence="1 2">
    <name type="scientific">Phaeoacremonium minimum (strain UCR-PA7)</name>
    <name type="common">Esca disease fungus</name>
    <name type="synonym">Togninia minima</name>
    <dbReference type="NCBI Taxonomy" id="1286976"/>
    <lineage>
        <taxon>Eukaryota</taxon>
        <taxon>Fungi</taxon>
        <taxon>Dikarya</taxon>
        <taxon>Ascomycota</taxon>
        <taxon>Pezizomycotina</taxon>
        <taxon>Sordariomycetes</taxon>
        <taxon>Sordariomycetidae</taxon>
        <taxon>Togniniales</taxon>
        <taxon>Togniniaceae</taxon>
        <taxon>Phaeoacremonium</taxon>
    </lineage>
</organism>
<dbReference type="AlphaFoldDB" id="R8BB69"/>
<name>R8BB69_PHAM7</name>
<accession>R8BB69</accession>